<comment type="similarity">
    <text evidence="1">Belongs to the carbon-nitrogen hydrolase superfamily. Nitrilase family.</text>
</comment>
<gene>
    <name evidence="4" type="ORF">SEPCBS57363_000085</name>
</gene>
<dbReference type="PANTHER" id="PTHR46044:SF12">
    <property type="entry name" value="HYDROLASE"/>
    <property type="match status" value="1"/>
</dbReference>
<reference evidence="4 5" key="1">
    <citation type="submission" date="2024-01" db="EMBL/GenBank/DDBJ databases">
        <authorList>
            <person name="Allen C."/>
            <person name="Tagirdzhanova G."/>
        </authorList>
    </citation>
    <scope>NUCLEOTIDE SEQUENCE [LARGE SCALE GENOMIC DNA]</scope>
    <source>
        <strain evidence="4 5">CBS 573.63</strain>
    </source>
</reference>
<organism evidence="4 5">
    <name type="scientific">Sporothrix epigloea</name>
    <dbReference type="NCBI Taxonomy" id="1892477"/>
    <lineage>
        <taxon>Eukaryota</taxon>
        <taxon>Fungi</taxon>
        <taxon>Dikarya</taxon>
        <taxon>Ascomycota</taxon>
        <taxon>Pezizomycotina</taxon>
        <taxon>Sordariomycetes</taxon>
        <taxon>Sordariomycetidae</taxon>
        <taxon>Ophiostomatales</taxon>
        <taxon>Ophiostomataceae</taxon>
        <taxon>Sporothrix</taxon>
    </lineage>
</organism>
<evidence type="ECO:0000256" key="1">
    <source>
        <dbReference type="ARBA" id="ARBA00008129"/>
    </source>
</evidence>
<proteinExistence type="inferred from homology"/>
<dbReference type="Gene3D" id="3.60.110.10">
    <property type="entry name" value="Carbon-nitrogen hydrolase"/>
    <property type="match status" value="1"/>
</dbReference>
<name>A0ABP0D4G0_9PEZI</name>
<dbReference type="PROSITE" id="PS50263">
    <property type="entry name" value="CN_HYDROLASE"/>
    <property type="match status" value="1"/>
</dbReference>
<evidence type="ECO:0000256" key="2">
    <source>
        <dbReference type="SAM" id="MobiDB-lite"/>
    </source>
</evidence>
<dbReference type="SUPFAM" id="SSF56317">
    <property type="entry name" value="Carbon-nitrogen hydrolase"/>
    <property type="match status" value="1"/>
</dbReference>
<accession>A0ABP0D4G0</accession>
<comment type="caution">
    <text evidence="4">The sequence shown here is derived from an EMBL/GenBank/DDBJ whole genome shotgun (WGS) entry which is preliminary data.</text>
</comment>
<dbReference type="InterPro" id="IPR036526">
    <property type="entry name" value="C-N_Hydrolase_sf"/>
</dbReference>
<protein>
    <recommendedName>
        <fullName evidence="3">CN hydrolase domain-containing protein</fullName>
    </recommendedName>
</protein>
<feature type="domain" description="CN hydrolase" evidence="3">
    <location>
        <begin position="4"/>
        <end position="290"/>
    </location>
</feature>
<dbReference type="InterPro" id="IPR044149">
    <property type="entry name" value="Nitrilases_CHs"/>
</dbReference>
<dbReference type="Pfam" id="PF00795">
    <property type="entry name" value="CN_hydrolase"/>
    <property type="match status" value="1"/>
</dbReference>
<dbReference type="PANTHER" id="PTHR46044">
    <property type="entry name" value="NITRILASE"/>
    <property type="match status" value="1"/>
</dbReference>
<dbReference type="Proteomes" id="UP001642501">
    <property type="component" value="Unassembled WGS sequence"/>
</dbReference>
<dbReference type="InterPro" id="IPR003010">
    <property type="entry name" value="C-N_Hydrolase"/>
</dbReference>
<evidence type="ECO:0000313" key="4">
    <source>
        <dbReference type="EMBL" id="CAK7262496.1"/>
    </source>
</evidence>
<keyword evidence="5" id="KW-1185">Reference proteome</keyword>
<evidence type="ECO:0000259" key="3">
    <source>
        <dbReference type="PROSITE" id="PS50263"/>
    </source>
</evidence>
<feature type="region of interest" description="Disordered" evidence="2">
    <location>
        <begin position="398"/>
        <end position="432"/>
    </location>
</feature>
<evidence type="ECO:0000313" key="5">
    <source>
        <dbReference type="Proteomes" id="UP001642501"/>
    </source>
</evidence>
<feature type="region of interest" description="Disordered" evidence="2">
    <location>
        <begin position="260"/>
        <end position="287"/>
    </location>
</feature>
<dbReference type="EMBL" id="CAWUOM010000001">
    <property type="protein sequence ID" value="CAK7262496.1"/>
    <property type="molecule type" value="Genomic_DNA"/>
</dbReference>
<sequence length="496" mass="52956">MTKIRLGTCSPAADESLPSSLLVLEKLAVQAASKCVDLLLLPEAFLGEGYPRSVSYSDLENTADRQALFTYYFQRAVNFGDIVGDVGTGGGTAWINKDGDLYGRPDEEVVGDGTRETLERIARQTGVFLVVGAIEKAASNLYCAMVYVCPKKGVIGKRRKVQPAGNKQLMWSPVGPASLRVISTDIKGVHINLAAAICWENYLPLLRQSLYSQNINLYLATTTHGSDAWLSLARTIGIEGRCFVLTSNLNKKAPGSTLLSDNVASATPGPTPQAQSAPTTGGVVSGTDDSGITTKVVDCAASCAGGKPRRRKKSFVLDDYGNEIILSCETVVEEDNEVASGNANGTLGAASDAPVPLPPFPRLPIDQAWEQHKHERRRSSVFDEDDNEIVLCCPRDSKGAASHHSLGDQISEKNPSKDPISLENAQGGSSWGKKWQTILPDTQLPDTLCGPAIISPCGDVLAGPQYDAGGIIVTDVDFEDCIRKRLDLGTSGDFAQ</sequence>